<evidence type="ECO:0000259" key="2">
    <source>
        <dbReference type="PROSITE" id="PS50943"/>
    </source>
</evidence>
<accession>A0A501VPZ5</accession>
<sequence>MVGEIIRNQRLQKGYSQEYMAYYLKISQNAYSKIERGDTEVTVRRVYEIANVLNVSIYELLPQPVASSGINLYGLPELWLRLKVSLYALLKGRFR</sequence>
<protein>
    <submittedName>
        <fullName evidence="3">Helix-turn-helix transcriptional regulator</fullName>
    </submittedName>
</protein>
<dbReference type="OrthoDB" id="1122522at2"/>
<dbReference type="InterPro" id="IPR001387">
    <property type="entry name" value="Cro/C1-type_HTH"/>
</dbReference>
<dbReference type="GO" id="GO:0003677">
    <property type="term" value="F:DNA binding"/>
    <property type="evidence" value="ECO:0007669"/>
    <property type="project" value="UniProtKB-KW"/>
</dbReference>
<comment type="caution">
    <text evidence="3">The sequence shown here is derived from an EMBL/GenBank/DDBJ whole genome shotgun (WGS) entry which is preliminary data.</text>
</comment>
<dbReference type="Pfam" id="PF01381">
    <property type="entry name" value="HTH_3"/>
    <property type="match status" value="1"/>
</dbReference>
<evidence type="ECO:0000256" key="1">
    <source>
        <dbReference type="ARBA" id="ARBA00023125"/>
    </source>
</evidence>
<dbReference type="AlphaFoldDB" id="A0A501VPZ5"/>
<organism evidence="3 4">
    <name type="scientific">Pontibacter mangrovi</name>
    <dbReference type="NCBI Taxonomy" id="2589816"/>
    <lineage>
        <taxon>Bacteria</taxon>
        <taxon>Pseudomonadati</taxon>
        <taxon>Bacteroidota</taxon>
        <taxon>Cytophagia</taxon>
        <taxon>Cytophagales</taxon>
        <taxon>Hymenobacteraceae</taxon>
        <taxon>Pontibacter</taxon>
    </lineage>
</organism>
<keyword evidence="4" id="KW-1185">Reference proteome</keyword>
<dbReference type="SUPFAM" id="SSF47413">
    <property type="entry name" value="lambda repressor-like DNA-binding domains"/>
    <property type="match status" value="1"/>
</dbReference>
<dbReference type="EMBL" id="VFRQ01000020">
    <property type="protein sequence ID" value="TPE39739.1"/>
    <property type="molecule type" value="Genomic_DNA"/>
</dbReference>
<gene>
    <name evidence="3" type="ORF">FJM65_20800</name>
</gene>
<keyword evidence="1" id="KW-0238">DNA-binding</keyword>
<dbReference type="CDD" id="cd00093">
    <property type="entry name" value="HTH_XRE"/>
    <property type="match status" value="1"/>
</dbReference>
<dbReference type="PANTHER" id="PTHR46558:SF11">
    <property type="entry name" value="HTH-TYPE TRANSCRIPTIONAL REGULATOR XRE"/>
    <property type="match status" value="1"/>
</dbReference>
<dbReference type="Proteomes" id="UP000316727">
    <property type="component" value="Unassembled WGS sequence"/>
</dbReference>
<dbReference type="InterPro" id="IPR010982">
    <property type="entry name" value="Lambda_DNA-bd_dom_sf"/>
</dbReference>
<evidence type="ECO:0000313" key="4">
    <source>
        <dbReference type="Proteomes" id="UP000316727"/>
    </source>
</evidence>
<reference evidence="3 4" key="1">
    <citation type="submission" date="2019-06" db="EMBL/GenBank/DDBJ databases">
        <title>A novel bacterium of genus Pontibacter, isolated from marine sediment.</title>
        <authorList>
            <person name="Huang H."/>
            <person name="Mo K."/>
            <person name="Hu Y."/>
        </authorList>
    </citation>
    <scope>NUCLEOTIDE SEQUENCE [LARGE SCALE GENOMIC DNA]</scope>
    <source>
        <strain evidence="3 4">HB172049</strain>
    </source>
</reference>
<dbReference type="Gene3D" id="1.10.260.40">
    <property type="entry name" value="lambda repressor-like DNA-binding domains"/>
    <property type="match status" value="1"/>
</dbReference>
<dbReference type="PROSITE" id="PS50943">
    <property type="entry name" value="HTH_CROC1"/>
    <property type="match status" value="1"/>
</dbReference>
<dbReference type="SMART" id="SM00530">
    <property type="entry name" value="HTH_XRE"/>
    <property type="match status" value="1"/>
</dbReference>
<dbReference type="PANTHER" id="PTHR46558">
    <property type="entry name" value="TRACRIPTIONAL REGULATORY PROTEIN-RELATED-RELATED"/>
    <property type="match status" value="1"/>
</dbReference>
<feature type="domain" description="HTH cro/C1-type" evidence="2">
    <location>
        <begin position="6"/>
        <end position="60"/>
    </location>
</feature>
<name>A0A501VPZ5_9BACT</name>
<evidence type="ECO:0000313" key="3">
    <source>
        <dbReference type="EMBL" id="TPE39739.1"/>
    </source>
</evidence>
<proteinExistence type="predicted"/>